<organism evidence="2">
    <name type="scientific">Puccinia triticina (isolate 1-1 / race 1 (BBBD))</name>
    <name type="common">Brown leaf rust fungus</name>
    <dbReference type="NCBI Taxonomy" id="630390"/>
    <lineage>
        <taxon>Eukaryota</taxon>
        <taxon>Fungi</taxon>
        <taxon>Dikarya</taxon>
        <taxon>Basidiomycota</taxon>
        <taxon>Pucciniomycotina</taxon>
        <taxon>Pucciniomycetes</taxon>
        <taxon>Pucciniales</taxon>
        <taxon>Pucciniaceae</taxon>
        <taxon>Puccinia</taxon>
    </lineage>
</organism>
<gene>
    <name evidence="2" type="ORF">PTTG_25997</name>
</gene>
<sequence length="338" mass="38729">MQSVAADLCLEPIKPMSLTPNKIKGIEDLTEDNYSSWSKQVTGALKIIYFDPHLQDKYYEDYTVGPEINKINRRCILEFLFSRMDEDNSNQFRAGILDVEIAKIQEMIEPTKEELEADPDAQARPGKMVPEMDHGPAHLWTIVRDFHQANNKANIYLIQAKIEKFKQDYKISISTHIDNFLKLKNEFLNRGGNFGKSYLGRRLLHSLHSSQMPEVRKILRKVKPITSQAVIAALKQYEDKNSESDFTSGHKLSKGISNLNMANNTFRKDPDKPKCTATKCVGPHPTSKCFKRMENAKAQREWFESRDLNLLKNHKNLARPSEPAKEEPTSTPVVELLL</sequence>
<dbReference type="OrthoDB" id="2506674at2759"/>
<dbReference type="AlphaFoldDB" id="A0A180GXK6"/>
<dbReference type="Proteomes" id="UP000005240">
    <property type="component" value="Unassembled WGS sequence"/>
</dbReference>
<dbReference type="EMBL" id="ADAS02000012">
    <property type="protein sequence ID" value="OAV97557.1"/>
    <property type="molecule type" value="Genomic_DNA"/>
</dbReference>
<dbReference type="EnsemblFungi" id="PTTG_25997-t43_1">
    <property type="protein sequence ID" value="PTTG_25997-t43_1-p1"/>
    <property type="gene ID" value="PTTG_25997"/>
</dbReference>
<proteinExistence type="predicted"/>
<keyword evidence="4" id="KW-1185">Reference proteome</keyword>
<reference evidence="2" key="2">
    <citation type="submission" date="2016-05" db="EMBL/GenBank/DDBJ databases">
        <title>Comparative analysis highlights variable genome content of wheat rusts and divergence of the mating loci.</title>
        <authorList>
            <person name="Cuomo C.A."/>
            <person name="Bakkeren G."/>
            <person name="Szabo L."/>
            <person name="Khalil H."/>
            <person name="Joly D."/>
            <person name="Goldberg J."/>
            <person name="Young S."/>
            <person name="Zeng Q."/>
            <person name="Fellers J."/>
        </authorList>
    </citation>
    <scope>NUCLEOTIDE SEQUENCE [LARGE SCALE GENOMIC DNA]</scope>
    <source>
        <strain evidence="2">1-1 BBBD Race 1</strain>
    </source>
</reference>
<evidence type="ECO:0000313" key="2">
    <source>
        <dbReference type="EMBL" id="OAV97557.1"/>
    </source>
</evidence>
<evidence type="ECO:0000313" key="3">
    <source>
        <dbReference type="EnsemblFungi" id="PTTG_25997-t43_1-p1"/>
    </source>
</evidence>
<protein>
    <submittedName>
        <fullName evidence="2 3">Uncharacterized protein</fullName>
    </submittedName>
</protein>
<name>A0A180GXK6_PUCT1</name>
<reference evidence="3 4" key="3">
    <citation type="journal article" date="2017" name="G3 (Bethesda)">
        <title>Comparative analysis highlights variable genome content of wheat rusts and divergence of the mating loci.</title>
        <authorList>
            <person name="Cuomo C.A."/>
            <person name="Bakkeren G."/>
            <person name="Khalil H.B."/>
            <person name="Panwar V."/>
            <person name="Joly D."/>
            <person name="Linning R."/>
            <person name="Sakthikumar S."/>
            <person name="Song X."/>
            <person name="Adiconis X."/>
            <person name="Fan L."/>
            <person name="Goldberg J.M."/>
            <person name="Levin J.Z."/>
            <person name="Young S."/>
            <person name="Zeng Q."/>
            <person name="Anikster Y."/>
            <person name="Bruce M."/>
            <person name="Wang M."/>
            <person name="Yin C."/>
            <person name="McCallum B."/>
            <person name="Szabo L.J."/>
            <person name="Hulbert S."/>
            <person name="Chen X."/>
            <person name="Fellers J.P."/>
        </authorList>
    </citation>
    <scope>NUCLEOTIDE SEQUENCE</scope>
    <source>
        <strain evidence="3">isolate 1-1 / race 1 (BBBD)</strain>
        <strain evidence="4">Isolate 1-1 / race 1 (BBBD)</strain>
    </source>
</reference>
<reference evidence="2" key="1">
    <citation type="submission" date="2009-11" db="EMBL/GenBank/DDBJ databases">
        <authorList>
            <consortium name="The Broad Institute Genome Sequencing Platform"/>
            <person name="Ward D."/>
            <person name="Feldgarden M."/>
            <person name="Earl A."/>
            <person name="Young S.K."/>
            <person name="Zeng Q."/>
            <person name="Koehrsen M."/>
            <person name="Alvarado L."/>
            <person name="Berlin A."/>
            <person name="Bochicchio J."/>
            <person name="Borenstein D."/>
            <person name="Chapman S.B."/>
            <person name="Chen Z."/>
            <person name="Engels R."/>
            <person name="Freedman E."/>
            <person name="Gellesch M."/>
            <person name="Goldberg J."/>
            <person name="Griggs A."/>
            <person name="Gujja S."/>
            <person name="Heilman E."/>
            <person name="Heiman D."/>
            <person name="Hepburn T."/>
            <person name="Howarth C."/>
            <person name="Jen D."/>
            <person name="Larson L."/>
            <person name="Lewis B."/>
            <person name="Mehta T."/>
            <person name="Park D."/>
            <person name="Pearson M."/>
            <person name="Roberts A."/>
            <person name="Saif S."/>
            <person name="Shea T."/>
            <person name="Shenoy N."/>
            <person name="Sisk P."/>
            <person name="Stolte C."/>
            <person name="Sykes S."/>
            <person name="Thomson T."/>
            <person name="Walk T."/>
            <person name="White J."/>
            <person name="Yandava C."/>
            <person name="Izard J."/>
            <person name="Baranova O.V."/>
            <person name="Blanton J.M."/>
            <person name="Tanner A.C."/>
            <person name="Dewhirst F.E."/>
            <person name="Haas B."/>
            <person name="Nusbaum C."/>
            <person name="Birren B."/>
        </authorList>
    </citation>
    <scope>NUCLEOTIDE SEQUENCE [LARGE SCALE GENOMIC DNA]</scope>
    <source>
        <strain evidence="2">1-1 BBBD Race 1</strain>
    </source>
</reference>
<dbReference type="VEuPathDB" id="FungiDB:PTTG_25997"/>
<accession>A0A180GXK6</accession>
<evidence type="ECO:0000313" key="4">
    <source>
        <dbReference type="Proteomes" id="UP000005240"/>
    </source>
</evidence>
<reference evidence="3" key="4">
    <citation type="submission" date="2025-05" db="UniProtKB">
        <authorList>
            <consortium name="EnsemblFungi"/>
        </authorList>
    </citation>
    <scope>IDENTIFICATION</scope>
    <source>
        <strain evidence="3">isolate 1-1 / race 1 (BBBD)</strain>
    </source>
</reference>
<evidence type="ECO:0000256" key="1">
    <source>
        <dbReference type="SAM" id="MobiDB-lite"/>
    </source>
</evidence>
<feature type="region of interest" description="Disordered" evidence="1">
    <location>
        <begin position="315"/>
        <end position="338"/>
    </location>
</feature>